<dbReference type="InterPro" id="IPR055766">
    <property type="entry name" value="DUF7342"/>
</dbReference>
<evidence type="ECO:0000313" key="2">
    <source>
        <dbReference type="EMBL" id="KTG29916.1"/>
    </source>
</evidence>
<organism evidence="2 3">
    <name type="scientific">Haloferax profundi</name>
    <dbReference type="NCBI Taxonomy" id="1544718"/>
    <lineage>
        <taxon>Archaea</taxon>
        <taxon>Methanobacteriati</taxon>
        <taxon>Methanobacteriota</taxon>
        <taxon>Stenosarchaea group</taxon>
        <taxon>Halobacteria</taxon>
        <taxon>Halobacteriales</taxon>
        <taxon>Haloferacaceae</taxon>
        <taxon>Haloferax</taxon>
    </lineage>
</organism>
<evidence type="ECO:0008006" key="4">
    <source>
        <dbReference type="Google" id="ProtNLM"/>
    </source>
</evidence>
<protein>
    <recommendedName>
        <fullName evidence="4">Transcriptional regulator</fullName>
    </recommendedName>
</protein>
<gene>
    <name evidence="2" type="ORF">AUR66_08905</name>
</gene>
<comment type="caution">
    <text evidence="2">The sequence shown here is derived from an EMBL/GenBank/DDBJ whole genome shotgun (WGS) entry which is preliminary data.</text>
</comment>
<accession>A0A0W1SU67</accession>
<reference evidence="2 3" key="1">
    <citation type="submission" date="2015-12" db="EMBL/GenBank/DDBJ databases">
        <title>Haloferax profundi sp. nov. isolated from the Discovery deep brine-seawater interface in the Red Sea.</title>
        <authorList>
            <person name="Zhang G."/>
            <person name="Stingl U."/>
            <person name="Rashid M."/>
        </authorList>
    </citation>
    <scope>NUCLEOTIDE SEQUENCE [LARGE SCALE GENOMIC DNA]</scope>
    <source>
        <strain evidence="2 3">SB29</strain>
    </source>
</reference>
<evidence type="ECO:0000256" key="1">
    <source>
        <dbReference type="SAM" id="MobiDB-lite"/>
    </source>
</evidence>
<feature type="compositionally biased region" description="Acidic residues" evidence="1">
    <location>
        <begin position="21"/>
        <end position="32"/>
    </location>
</feature>
<feature type="region of interest" description="Disordered" evidence="1">
    <location>
        <begin position="1"/>
        <end position="32"/>
    </location>
</feature>
<evidence type="ECO:0000313" key="3">
    <source>
        <dbReference type="Proteomes" id="UP000053157"/>
    </source>
</evidence>
<name>A0A0W1SU67_9EURY</name>
<dbReference type="Proteomes" id="UP000053157">
    <property type="component" value="Unassembled WGS sequence"/>
</dbReference>
<keyword evidence="3" id="KW-1185">Reference proteome</keyword>
<proteinExistence type="predicted"/>
<dbReference type="AlphaFoldDB" id="A0A0W1SU67"/>
<sequence length="224" mass="25709">MLEYMPDNTPTHNDNGPEEFPTGDELPEESMTVDDLAPFSVDTDEFTDINELAAAEWKESTTADERIRTVIKRTVDPKSANEIADTAVVSENKARDTLNRLVEEGIVRSHQTSSGKTYERDPDWYLLQQVHQLATSGDLVSQIQRTKQELANYQSQYETSSPEELLISDQELDEEELSDISHWRTAKREFNYLRAAYRLQQAKLEDPYSERGSFNRDSDQRVSP</sequence>
<dbReference type="Pfam" id="PF24033">
    <property type="entry name" value="DUF7342"/>
    <property type="match status" value="1"/>
</dbReference>
<dbReference type="EMBL" id="LOPV01000084">
    <property type="protein sequence ID" value="KTG29916.1"/>
    <property type="molecule type" value="Genomic_DNA"/>
</dbReference>